<evidence type="ECO:0000313" key="2">
    <source>
        <dbReference type="EMBL" id="VDK54852.1"/>
    </source>
</evidence>
<dbReference type="PANTHER" id="PTHR46108:SF4">
    <property type="entry name" value="BLUE CHEESE"/>
    <property type="match status" value="1"/>
</dbReference>
<organism evidence="2 3">
    <name type="scientific">Cylicostephanus goldi</name>
    <name type="common">Nematode worm</name>
    <dbReference type="NCBI Taxonomy" id="71465"/>
    <lineage>
        <taxon>Eukaryota</taxon>
        <taxon>Metazoa</taxon>
        <taxon>Ecdysozoa</taxon>
        <taxon>Nematoda</taxon>
        <taxon>Chromadorea</taxon>
        <taxon>Rhabditida</taxon>
        <taxon>Rhabditina</taxon>
        <taxon>Rhabditomorpha</taxon>
        <taxon>Strongyloidea</taxon>
        <taxon>Strongylidae</taxon>
        <taxon>Cylicostephanus</taxon>
    </lineage>
</organism>
<proteinExistence type="predicted"/>
<dbReference type="OrthoDB" id="10018316at2759"/>
<sequence length="273" mass="30719">MIFSMAGTLDTAREVALIPNAQAFEDLLCDLDVWASAPDEQHRMLYEHFYELITDHQRENLVIVRRSPLLSRVLFVLFDRPHLLWATNEIVFNLLSAIVQPQSDNRSMLKLGQAIAATLPTTAEDLAVESKLPFHISELQIQLIANQKPHEGKPSVLYNVYVRNRLLNMIANFLSHSSPQLNQHMADQIVRVLGFDWIYCLLSPEIHSGTVFLALRILLALLAHPPLLVKFREGTANGGWLTDADSVVRNRAAVSILFTCAACGQGQWMPDMV</sequence>
<protein>
    <submittedName>
        <fullName evidence="2">Uncharacterized protein</fullName>
    </submittedName>
</protein>
<keyword evidence="1" id="KW-0853">WD repeat</keyword>
<gene>
    <name evidence="2" type="ORF">CGOC_LOCUS3127</name>
</gene>
<dbReference type="Proteomes" id="UP000271889">
    <property type="component" value="Unassembled WGS sequence"/>
</dbReference>
<dbReference type="AlphaFoldDB" id="A0A3P6QWM0"/>
<evidence type="ECO:0000256" key="1">
    <source>
        <dbReference type="ARBA" id="ARBA00022574"/>
    </source>
</evidence>
<dbReference type="EMBL" id="UYRV01007663">
    <property type="protein sequence ID" value="VDK54852.1"/>
    <property type="molecule type" value="Genomic_DNA"/>
</dbReference>
<dbReference type="PANTHER" id="PTHR46108">
    <property type="entry name" value="BLUE CHEESE"/>
    <property type="match status" value="1"/>
</dbReference>
<accession>A0A3P6QWM0</accession>
<evidence type="ECO:0000313" key="3">
    <source>
        <dbReference type="Proteomes" id="UP000271889"/>
    </source>
</evidence>
<keyword evidence="3" id="KW-1185">Reference proteome</keyword>
<reference evidence="2 3" key="1">
    <citation type="submission" date="2018-11" db="EMBL/GenBank/DDBJ databases">
        <authorList>
            <consortium name="Pathogen Informatics"/>
        </authorList>
    </citation>
    <scope>NUCLEOTIDE SEQUENCE [LARGE SCALE GENOMIC DNA]</scope>
</reference>
<dbReference type="InterPro" id="IPR051944">
    <property type="entry name" value="BEACH_domain_protein"/>
</dbReference>
<name>A0A3P6QWM0_CYLGO</name>